<name>A0A6G1GUK8_9PEZI</name>
<evidence type="ECO:0000256" key="1">
    <source>
        <dbReference type="ARBA" id="ARBA00004141"/>
    </source>
</evidence>
<dbReference type="PANTHER" id="PTHR43791">
    <property type="entry name" value="PERMEASE-RELATED"/>
    <property type="match status" value="1"/>
</dbReference>
<evidence type="ECO:0000256" key="7">
    <source>
        <dbReference type="SAM" id="Phobius"/>
    </source>
</evidence>
<dbReference type="InterPro" id="IPR036259">
    <property type="entry name" value="MFS_trans_sf"/>
</dbReference>
<keyword evidence="3 7" id="KW-0812">Transmembrane</keyword>
<protein>
    <submittedName>
        <fullName evidence="8">Putative transmembrane transporter</fullName>
    </submittedName>
</protein>
<organism evidence="8 9">
    <name type="scientific">Aulographum hederae CBS 113979</name>
    <dbReference type="NCBI Taxonomy" id="1176131"/>
    <lineage>
        <taxon>Eukaryota</taxon>
        <taxon>Fungi</taxon>
        <taxon>Dikarya</taxon>
        <taxon>Ascomycota</taxon>
        <taxon>Pezizomycotina</taxon>
        <taxon>Dothideomycetes</taxon>
        <taxon>Pleosporomycetidae</taxon>
        <taxon>Aulographales</taxon>
        <taxon>Aulographaceae</taxon>
    </lineage>
</organism>
<feature type="transmembrane region" description="Helical" evidence="7">
    <location>
        <begin position="154"/>
        <end position="174"/>
    </location>
</feature>
<feature type="transmembrane region" description="Helical" evidence="7">
    <location>
        <begin position="290"/>
        <end position="315"/>
    </location>
</feature>
<feature type="compositionally biased region" description="Low complexity" evidence="6">
    <location>
        <begin position="7"/>
        <end position="16"/>
    </location>
</feature>
<dbReference type="GO" id="GO:0016020">
    <property type="term" value="C:membrane"/>
    <property type="evidence" value="ECO:0007669"/>
    <property type="project" value="UniProtKB-SubCell"/>
</dbReference>
<dbReference type="InterPro" id="IPR011701">
    <property type="entry name" value="MFS"/>
</dbReference>
<dbReference type="AlphaFoldDB" id="A0A6G1GUK8"/>
<dbReference type="OrthoDB" id="19923at2759"/>
<keyword evidence="9" id="KW-1185">Reference proteome</keyword>
<feature type="transmembrane region" description="Helical" evidence="7">
    <location>
        <begin position="424"/>
        <end position="446"/>
    </location>
</feature>
<comment type="subcellular location">
    <subcellularLocation>
        <location evidence="1">Membrane</location>
        <topology evidence="1">Multi-pass membrane protein</topology>
    </subcellularLocation>
</comment>
<dbReference type="Pfam" id="PF07690">
    <property type="entry name" value="MFS_1"/>
    <property type="match status" value="1"/>
</dbReference>
<evidence type="ECO:0000256" key="3">
    <source>
        <dbReference type="ARBA" id="ARBA00022692"/>
    </source>
</evidence>
<keyword evidence="4 7" id="KW-1133">Transmembrane helix</keyword>
<dbReference type="GO" id="GO:0022857">
    <property type="term" value="F:transmembrane transporter activity"/>
    <property type="evidence" value="ECO:0007669"/>
    <property type="project" value="InterPro"/>
</dbReference>
<evidence type="ECO:0000313" key="9">
    <source>
        <dbReference type="Proteomes" id="UP000800041"/>
    </source>
</evidence>
<feature type="transmembrane region" description="Helical" evidence="7">
    <location>
        <begin position="95"/>
        <end position="115"/>
    </location>
</feature>
<gene>
    <name evidence="8" type="ORF">K402DRAFT_336291</name>
</gene>
<accession>A0A6G1GUK8</accession>
<feature type="transmembrane region" description="Helical" evidence="7">
    <location>
        <begin position="354"/>
        <end position="374"/>
    </location>
</feature>
<dbReference type="Gene3D" id="1.20.1250.20">
    <property type="entry name" value="MFS general substrate transporter like domains"/>
    <property type="match status" value="2"/>
</dbReference>
<feature type="transmembrane region" description="Helical" evidence="7">
    <location>
        <begin position="122"/>
        <end position="142"/>
    </location>
</feature>
<feature type="transmembrane region" description="Helical" evidence="7">
    <location>
        <begin position="327"/>
        <end position="347"/>
    </location>
</feature>
<proteinExistence type="predicted"/>
<feature type="transmembrane region" description="Helical" evidence="7">
    <location>
        <begin position="394"/>
        <end position="415"/>
    </location>
</feature>
<keyword evidence="5 7" id="KW-0472">Membrane</keyword>
<reference evidence="8" key="1">
    <citation type="journal article" date="2020" name="Stud. Mycol.">
        <title>101 Dothideomycetes genomes: a test case for predicting lifestyles and emergence of pathogens.</title>
        <authorList>
            <person name="Haridas S."/>
            <person name="Albert R."/>
            <person name="Binder M."/>
            <person name="Bloem J."/>
            <person name="Labutti K."/>
            <person name="Salamov A."/>
            <person name="Andreopoulos B."/>
            <person name="Baker S."/>
            <person name="Barry K."/>
            <person name="Bills G."/>
            <person name="Bluhm B."/>
            <person name="Cannon C."/>
            <person name="Castanera R."/>
            <person name="Culley D."/>
            <person name="Daum C."/>
            <person name="Ezra D."/>
            <person name="Gonzalez J."/>
            <person name="Henrissat B."/>
            <person name="Kuo A."/>
            <person name="Liang C."/>
            <person name="Lipzen A."/>
            <person name="Lutzoni F."/>
            <person name="Magnuson J."/>
            <person name="Mondo S."/>
            <person name="Nolan M."/>
            <person name="Ohm R."/>
            <person name="Pangilinan J."/>
            <person name="Park H.-J."/>
            <person name="Ramirez L."/>
            <person name="Alfaro M."/>
            <person name="Sun H."/>
            <person name="Tritt A."/>
            <person name="Yoshinaga Y."/>
            <person name="Zwiers L.-H."/>
            <person name="Turgeon B."/>
            <person name="Goodwin S."/>
            <person name="Spatafora J."/>
            <person name="Crous P."/>
            <person name="Grigoriev I."/>
        </authorList>
    </citation>
    <scope>NUCLEOTIDE SEQUENCE</scope>
    <source>
        <strain evidence="8">CBS 113979</strain>
    </source>
</reference>
<feature type="region of interest" description="Disordered" evidence="6">
    <location>
        <begin position="1"/>
        <end position="43"/>
    </location>
</feature>
<dbReference type="SUPFAM" id="SSF103473">
    <property type="entry name" value="MFS general substrate transporter"/>
    <property type="match status" value="1"/>
</dbReference>
<feature type="transmembrane region" description="Helical" evidence="7">
    <location>
        <begin position="186"/>
        <end position="204"/>
    </location>
</feature>
<feature type="transmembrane region" description="Helical" evidence="7">
    <location>
        <begin position="458"/>
        <end position="481"/>
    </location>
</feature>
<evidence type="ECO:0000256" key="2">
    <source>
        <dbReference type="ARBA" id="ARBA00022448"/>
    </source>
</evidence>
<feature type="compositionally biased region" description="Low complexity" evidence="6">
    <location>
        <begin position="24"/>
        <end position="37"/>
    </location>
</feature>
<evidence type="ECO:0000256" key="4">
    <source>
        <dbReference type="ARBA" id="ARBA00022989"/>
    </source>
</evidence>
<keyword evidence="2" id="KW-0813">Transport</keyword>
<dbReference type="PANTHER" id="PTHR43791:SF52">
    <property type="entry name" value="TRANSPORTER, PUTATIVE (AFU_ORTHOLOGUE AFUA_1G11820)-RELATED"/>
    <property type="match status" value="1"/>
</dbReference>
<feature type="transmembrane region" description="Helical" evidence="7">
    <location>
        <begin position="216"/>
        <end position="239"/>
    </location>
</feature>
<sequence length="515" mass="56384">MLSRFKPSPSSTSSTSHNQKHSYDSSTSPQSITSDSPSTPPPINEPHLLRKCDLHLLPALSWLNLLMFLDRMNMGNVAIEGIKADLSLEGHDFNIALFMFLVSYVFSPTLSNFVLTRKRVRPSWWLCGIAAGWGCVTVGTGFVGGRAGLWGCRFLLGVFEGGFQSGVIYLMSFYYKRYELQVRWNVIFGSSILAGAFGGLFAFACSKLGGTANLGGWRWIFIVEGIITIVSAIVCKFFVVDWPETVSFLSAEEKEVLERRRVDGDGLAEEARMDRFDAAAVKLIFSDWKVYVCCIIYIPISAVGYGIVYFIPTILAGFGYTSSKAQIMSIPIYLTSFVIVLITGYLSDRLRHRATFLVFACCCGIVGFSVLLAAGLPGVELGSRPGLGYGVQYMATFFAAAGFFVGLPLLTTWAINNWAGHYKVAVGSGVLMGAGNTGGFIATNVFLESQKPRYTLGYAVLLGGMVFSMCMVGVMWVGLWIENRRRREIGVRCGTKDGEGKGNLGDASPTFRFSY</sequence>
<dbReference type="Proteomes" id="UP000800041">
    <property type="component" value="Unassembled WGS sequence"/>
</dbReference>
<evidence type="ECO:0000256" key="5">
    <source>
        <dbReference type="ARBA" id="ARBA00023136"/>
    </source>
</evidence>
<dbReference type="EMBL" id="ML977167">
    <property type="protein sequence ID" value="KAF1984615.1"/>
    <property type="molecule type" value="Genomic_DNA"/>
</dbReference>
<dbReference type="FunFam" id="1.20.1250.20:FF:000013">
    <property type="entry name" value="MFS general substrate transporter"/>
    <property type="match status" value="1"/>
</dbReference>
<evidence type="ECO:0000313" key="8">
    <source>
        <dbReference type="EMBL" id="KAF1984615.1"/>
    </source>
</evidence>
<evidence type="ECO:0000256" key="6">
    <source>
        <dbReference type="SAM" id="MobiDB-lite"/>
    </source>
</evidence>